<dbReference type="Proteomes" id="UP001165122">
    <property type="component" value="Unassembled WGS sequence"/>
</dbReference>
<feature type="compositionally biased region" description="Basic and acidic residues" evidence="1">
    <location>
        <begin position="89"/>
        <end position="115"/>
    </location>
</feature>
<accession>A0A9W7EF77</accession>
<feature type="region of interest" description="Disordered" evidence="1">
    <location>
        <begin position="1"/>
        <end position="48"/>
    </location>
</feature>
<organism evidence="2 3">
    <name type="scientific">Triparma laevis f. longispina</name>
    <dbReference type="NCBI Taxonomy" id="1714387"/>
    <lineage>
        <taxon>Eukaryota</taxon>
        <taxon>Sar</taxon>
        <taxon>Stramenopiles</taxon>
        <taxon>Ochrophyta</taxon>
        <taxon>Bolidophyceae</taxon>
        <taxon>Parmales</taxon>
        <taxon>Triparmaceae</taxon>
        <taxon>Triparma</taxon>
    </lineage>
</organism>
<protein>
    <submittedName>
        <fullName evidence="2">Uncharacterized protein</fullName>
    </submittedName>
</protein>
<dbReference type="AlphaFoldDB" id="A0A9W7EF77"/>
<reference evidence="3" key="1">
    <citation type="journal article" date="2023" name="Commun. Biol.">
        <title>Genome analysis of Parmales, the sister group of diatoms, reveals the evolutionary specialization of diatoms from phago-mixotrophs to photoautotrophs.</title>
        <authorList>
            <person name="Ban H."/>
            <person name="Sato S."/>
            <person name="Yoshikawa S."/>
            <person name="Yamada K."/>
            <person name="Nakamura Y."/>
            <person name="Ichinomiya M."/>
            <person name="Sato N."/>
            <person name="Blanc-Mathieu R."/>
            <person name="Endo H."/>
            <person name="Kuwata A."/>
            <person name="Ogata H."/>
        </authorList>
    </citation>
    <scope>NUCLEOTIDE SEQUENCE [LARGE SCALE GENOMIC DNA]</scope>
    <source>
        <strain evidence="3">NIES 3700</strain>
    </source>
</reference>
<gene>
    <name evidence="2" type="ORF">TrLO_g15651</name>
</gene>
<sequence length="126" mass="13828">MAQGNLIKKSSLKKKNQTRKPAKRSRENKKGAVSRNGKGSKAVRNKYTDIKNTTRIIDAKNLATAAAKATMSGGGRFFLGDVETKAKNEEKKLRADKEKKTDGSGRLTNRIDKSLRKMGGKSSAFK</sequence>
<feature type="compositionally biased region" description="Basic residues" evidence="1">
    <location>
        <begin position="10"/>
        <end position="23"/>
    </location>
</feature>
<comment type="caution">
    <text evidence="2">The sequence shown here is derived from an EMBL/GenBank/DDBJ whole genome shotgun (WGS) entry which is preliminary data.</text>
</comment>
<evidence type="ECO:0000313" key="3">
    <source>
        <dbReference type="Proteomes" id="UP001165122"/>
    </source>
</evidence>
<keyword evidence="3" id="KW-1185">Reference proteome</keyword>
<dbReference type="OrthoDB" id="200556at2759"/>
<evidence type="ECO:0000256" key="1">
    <source>
        <dbReference type="SAM" id="MobiDB-lite"/>
    </source>
</evidence>
<feature type="region of interest" description="Disordered" evidence="1">
    <location>
        <begin position="89"/>
        <end position="126"/>
    </location>
</feature>
<dbReference type="EMBL" id="BRXW01000736">
    <property type="protein sequence ID" value="GMH75815.1"/>
    <property type="molecule type" value="Genomic_DNA"/>
</dbReference>
<evidence type="ECO:0000313" key="2">
    <source>
        <dbReference type="EMBL" id="GMH75815.1"/>
    </source>
</evidence>
<name>A0A9W7EF77_9STRA</name>
<proteinExistence type="predicted"/>